<dbReference type="InterPro" id="IPR005835">
    <property type="entry name" value="NTP_transferase_dom"/>
</dbReference>
<evidence type="ECO:0000313" key="2">
    <source>
        <dbReference type="Proteomes" id="UP000515159"/>
    </source>
</evidence>
<keyword evidence="2" id="KW-1185">Reference proteome</keyword>
<dbReference type="PANTHER" id="PTHR42883">
    <property type="entry name" value="GLUCOSE-1-PHOSPHATE THYMIDYLTRANSFERASE"/>
    <property type="match status" value="1"/>
</dbReference>
<name>A0A6P8QSZ8_GEOSA</name>
<evidence type="ECO:0000259" key="1">
    <source>
        <dbReference type="Pfam" id="PF00483"/>
    </source>
</evidence>
<feature type="domain" description="Nucleotidyl transferase" evidence="1">
    <location>
        <begin position="8"/>
        <end position="268"/>
    </location>
</feature>
<dbReference type="RefSeq" id="XP_033801392.1">
    <property type="nucleotide sequence ID" value="XM_033945501.1"/>
</dbReference>
<dbReference type="KEGG" id="gsh:117360901"/>
<sequence length="280" mass="32008">MRNTLRMKAIILAAGYGTRLLRDLRNANCEEFRHLLGIPKPLLPVGHFPLISHWVAAFDAIDDVDDIFVVTNDHYYAKYEEWAQSYKSVTVINDGTKSNEERLGAIACLQLVVDKFRIDDHIIVVAGDTLFFENFSLRDVLAKFDQLQHGNNQANLVLAYLCKDEETRNYGILETDENLRVTSLKEKPSSEETDSRRACPCFYVLSKNTLSLIQLFLEEKKNTPVEEKDAPGHLIAWLVRKKPVFVHMISGRFDVGNLASYISCNKYFLDKIGNLTDYLL</sequence>
<dbReference type="OrthoDB" id="6339427at2759"/>
<organism evidence="2 3">
    <name type="scientific">Geotrypetes seraphini</name>
    <name type="common">Gaboon caecilian</name>
    <name type="synonym">Caecilia seraphini</name>
    <dbReference type="NCBI Taxonomy" id="260995"/>
    <lineage>
        <taxon>Eukaryota</taxon>
        <taxon>Metazoa</taxon>
        <taxon>Chordata</taxon>
        <taxon>Craniata</taxon>
        <taxon>Vertebrata</taxon>
        <taxon>Euteleostomi</taxon>
        <taxon>Amphibia</taxon>
        <taxon>Gymnophiona</taxon>
        <taxon>Geotrypetes</taxon>
    </lineage>
</organism>
<protein>
    <submittedName>
        <fullName evidence="3">Glucose-1-phosphate thymidylyltransferase-like isoform X1</fullName>
    </submittedName>
</protein>
<gene>
    <name evidence="3" type="primary">LOC117360901</name>
</gene>
<dbReference type="Proteomes" id="UP000515159">
    <property type="component" value="Chromosome 5"/>
</dbReference>
<dbReference type="SUPFAM" id="SSF53448">
    <property type="entry name" value="Nucleotide-diphospho-sugar transferases"/>
    <property type="match status" value="1"/>
</dbReference>
<evidence type="ECO:0000313" key="3">
    <source>
        <dbReference type="RefSeq" id="XP_033801392.1"/>
    </source>
</evidence>
<dbReference type="InParanoid" id="A0A6P8QSZ8"/>
<dbReference type="AlphaFoldDB" id="A0A6P8QSZ8"/>
<reference evidence="3" key="1">
    <citation type="submission" date="2025-08" db="UniProtKB">
        <authorList>
            <consortium name="RefSeq"/>
        </authorList>
    </citation>
    <scope>IDENTIFICATION</scope>
</reference>
<dbReference type="PANTHER" id="PTHR42883:SF2">
    <property type="entry name" value="THYMIDYLYLTRANSFERASE"/>
    <property type="match status" value="1"/>
</dbReference>
<dbReference type="InterPro" id="IPR029044">
    <property type="entry name" value="Nucleotide-diphossugar_trans"/>
</dbReference>
<accession>A0A6P8QSZ8</accession>
<dbReference type="Gene3D" id="3.90.550.10">
    <property type="entry name" value="Spore Coat Polysaccharide Biosynthesis Protein SpsA, Chain A"/>
    <property type="match status" value="1"/>
</dbReference>
<proteinExistence type="predicted"/>
<dbReference type="GeneID" id="117360901"/>
<dbReference type="Pfam" id="PF00483">
    <property type="entry name" value="NTP_transferase"/>
    <property type="match status" value="1"/>
</dbReference>